<proteinExistence type="predicted"/>
<protein>
    <submittedName>
        <fullName evidence="2">Uncharacterized protein</fullName>
    </submittedName>
</protein>
<evidence type="ECO:0000256" key="1">
    <source>
        <dbReference type="SAM" id="MobiDB-lite"/>
    </source>
</evidence>
<organism evidence="2 3">
    <name type="scientific">Deinococcus aetherius</name>
    <dbReference type="NCBI Taxonomy" id="200252"/>
    <lineage>
        <taxon>Bacteria</taxon>
        <taxon>Thermotogati</taxon>
        <taxon>Deinococcota</taxon>
        <taxon>Deinococci</taxon>
        <taxon>Deinococcales</taxon>
        <taxon>Deinococcaceae</taxon>
        <taxon>Deinococcus</taxon>
    </lineage>
</organism>
<dbReference type="Proteomes" id="UP001064971">
    <property type="component" value="Plasmid pDAETH-2"/>
</dbReference>
<sequence length="154" mass="17715">MPYTTLSEQIKNLSNPQRSDTFVKRFRDAVREGELEAAELPRRFTLPKTYRKRGSDETGTRDVRDMVFEPTPEFEAWFARVNEELSSGRERRTRVKPTLENIEAGALDFKALAEETRRRLNASFEKGQALGKSRAQSRSSSAKTGRKRSTKTKK</sequence>
<name>A0ABM8AKW4_9DEIO</name>
<keyword evidence="2" id="KW-0614">Plasmid</keyword>
<reference evidence="2" key="1">
    <citation type="submission" date="2022-07" db="EMBL/GenBank/DDBJ databases">
        <title>Complete Genome Sequence of the Radioresistant Bacterium Deinococcus aetherius ST0316, Isolated from the Air Dust collected in Lower Stratosphere above Japan.</title>
        <authorList>
            <person name="Satoh K."/>
            <person name="Hagiwara K."/>
            <person name="Katsumata K."/>
            <person name="Kubo A."/>
            <person name="Yokobori S."/>
            <person name="Yamagishi A."/>
            <person name="Oono Y."/>
            <person name="Narumi I."/>
        </authorList>
    </citation>
    <scope>NUCLEOTIDE SEQUENCE</scope>
    <source>
        <strain evidence="2">ST0316</strain>
        <plasmid evidence="2">pDAETH-2</plasmid>
    </source>
</reference>
<dbReference type="RefSeq" id="WP_264778290.1">
    <property type="nucleotide sequence ID" value="NZ_AP026562.1"/>
</dbReference>
<feature type="compositionally biased region" description="Basic residues" evidence="1">
    <location>
        <begin position="144"/>
        <end position="154"/>
    </location>
</feature>
<feature type="compositionally biased region" description="Low complexity" evidence="1">
    <location>
        <begin position="132"/>
        <end position="143"/>
    </location>
</feature>
<keyword evidence="3" id="KW-1185">Reference proteome</keyword>
<accession>A0ABM8AKW4</accession>
<geneLocation type="plasmid" evidence="2 3">
    <name>pDAETH-2</name>
</geneLocation>
<evidence type="ECO:0000313" key="3">
    <source>
        <dbReference type="Proteomes" id="UP001064971"/>
    </source>
</evidence>
<gene>
    <name evidence="2" type="ORF">DAETH_44260</name>
</gene>
<dbReference type="EMBL" id="AP026562">
    <property type="protein sequence ID" value="BDP44457.1"/>
    <property type="molecule type" value="Genomic_DNA"/>
</dbReference>
<feature type="region of interest" description="Disordered" evidence="1">
    <location>
        <begin position="123"/>
        <end position="154"/>
    </location>
</feature>
<evidence type="ECO:0000313" key="2">
    <source>
        <dbReference type="EMBL" id="BDP44457.1"/>
    </source>
</evidence>